<dbReference type="AlphaFoldDB" id="A0A1I8BAQ4"/>
<protein>
    <submittedName>
        <fullName evidence="2">Spore germination protein</fullName>
    </submittedName>
</protein>
<proteinExistence type="predicted"/>
<keyword evidence="1" id="KW-1185">Reference proteome</keyword>
<dbReference type="WBParaSite" id="MhA1_Contig1789.frz3.gene4">
    <property type="protein sequence ID" value="MhA1_Contig1789.frz3.gene4"/>
    <property type="gene ID" value="MhA1_Contig1789.frz3.gene4"/>
</dbReference>
<accession>A0A1I8BAQ4</accession>
<evidence type="ECO:0000313" key="2">
    <source>
        <dbReference type="WBParaSite" id="MhA1_Contig1789.frz3.gene4"/>
    </source>
</evidence>
<name>A0A1I8BAQ4_MELHA</name>
<evidence type="ECO:0000313" key="1">
    <source>
        <dbReference type="Proteomes" id="UP000095281"/>
    </source>
</evidence>
<sequence>MVFPLTEEYVKYIPVIGKLNNSQLDDLNFSFSKSANVGGGQTGMDFTVDSNS</sequence>
<organism evidence="1 2">
    <name type="scientific">Meloidogyne hapla</name>
    <name type="common">Root-knot nematode worm</name>
    <dbReference type="NCBI Taxonomy" id="6305"/>
    <lineage>
        <taxon>Eukaryota</taxon>
        <taxon>Metazoa</taxon>
        <taxon>Ecdysozoa</taxon>
        <taxon>Nematoda</taxon>
        <taxon>Chromadorea</taxon>
        <taxon>Rhabditida</taxon>
        <taxon>Tylenchina</taxon>
        <taxon>Tylenchomorpha</taxon>
        <taxon>Tylenchoidea</taxon>
        <taxon>Meloidogynidae</taxon>
        <taxon>Meloidogyninae</taxon>
        <taxon>Meloidogyne</taxon>
    </lineage>
</organism>
<dbReference type="Proteomes" id="UP000095281">
    <property type="component" value="Unplaced"/>
</dbReference>
<reference evidence="2" key="1">
    <citation type="submission" date="2016-11" db="UniProtKB">
        <authorList>
            <consortium name="WormBaseParasite"/>
        </authorList>
    </citation>
    <scope>IDENTIFICATION</scope>
</reference>